<accession>A0A6A6SGM3</accession>
<reference evidence="1" key="1">
    <citation type="journal article" date="2020" name="Stud. Mycol.">
        <title>101 Dothideomycetes genomes: a test case for predicting lifestyles and emergence of pathogens.</title>
        <authorList>
            <person name="Haridas S."/>
            <person name="Albert R."/>
            <person name="Binder M."/>
            <person name="Bloem J."/>
            <person name="Labutti K."/>
            <person name="Salamov A."/>
            <person name="Andreopoulos B."/>
            <person name="Baker S."/>
            <person name="Barry K."/>
            <person name="Bills G."/>
            <person name="Bluhm B."/>
            <person name="Cannon C."/>
            <person name="Castanera R."/>
            <person name="Culley D."/>
            <person name="Daum C."/>
            <person name="Ezra D."/>
            <person name="Gonzalez J."/>
            <person name="Henrissat B."/>
            <person name="Kuo A."/>
            <person name="Liang C."/>
            <person name="Lipzen A."/>
            <person name="Lutzoni F."/>
            <person name="Magnuson J."/>
            <person name="Mondo S."/>
            <person name="Nolan M."/>
            <person name="Ohm R."/>
            <person name="Pangilinan J."/>
            <person name="Park H.-J."/>
            <person name="Ramirez L."/>
            <person name="Alfaro M."/>
            <person name="Sun H."/>
            <person name="Tritt A."/>
            <person name="Yoshinaga Y."/>
            <person name="Zwiers L.-H."/>
            <person name="Turgeon B."/>
            <person name="Goodwin S."/>
            <person name="Spatafora J."/>
            <person name="Crous P."/>
            <person name="Grigoriev I."/>
        </authorList>
    </citation>
    <scope>NUCLEOTIDE SEQUENCE</scope>
    <source>
        <strain evidence="1">CBS 473.64</strain>
    </source>
</reference>
<keyword evidence="2" id="KW-1185">Reference proteome</keyword>
<organism evidence="1 2">
    <name type="scientific">Massarina eburnea CBS 473.64</name>
    <dbReference type="NCBI Taxonomy" id="1395130"/>
    <lineage>
        <taxon>Eukaryota</taxon>
        <taxon>Fungi</taxon>
        <taxon>Dikarya</taxon>
        <taxon>Ascomycota</taxon>
        <taxon>Pezizomycotina</taxon>
        <taxon>Dothideomycetes</taxon>
        <taxon>Pleosporomycetidae</taxon>
        <taxon>Pleosporales</taxon>
        <taxon>Massarineae</taxon>
        <taxon>Massarinaceae</taxon>
        <taxon>Massarina</taxon>
    </lineage>
</organism>
<protein>
    <submittedName>
        <fullName evidence="1">Uncharacterized protein</fullName>
    </submittedName>
</protein>
<dbReference type="Proteomes" id="UP000799753">
    <property type="component" value="Unassembled WGS sequence"/>
</dbReference>
<gene>
    <name evidence="1" type="ORF">P280DRAFT_465390</name>
</gene>
<name>A0A6A6SGM3_9PLEO</name>
<evidence type="ECO:0000313" key="1">
    <source>
        <dbReference type="EMBL" id="KAF2645588.1"/>
    </source>
</evidence>
<dbReference type="AlphaFoldDB" id="A0A6A6SGM3"/>
<dbReference type="EMBL" id="MU006777">
    <property type="protein sequence ID" value="KAF2645588.1"/>
    <property type="molecule type" value="Genomic_DNA"/>
</dbReference>
<sequence length="59" mass="6637">MTTHMHMHNGCDGSQSVGRREHRFYVARLRHATTHARGAVRDSGAMYLPTVTYRLPPGS</sequence>
<proteinExistence type="predicted"/>
<evidence type="ECO:0000313" key="2">
    <source>
        <dbReference type="Proteomes" id="UP000799753"/>
    </source>
</evidence>